<proteinExistence type="predicted"/>
<name>A0A9P0LP28_ACAOB</name>
<gene>
    <name evidence="2" type="ORF">ACAOBT_LOCUS23104</name>
</gene>
<sequence length="112" mass="12709">MLNSIIKRLEPPETASEISIMGDATPVDSDRYSEHTDPEDEVPWSAPDIHQEDYMCVNFTPITKEQEPAIPPPKPHILLQGKECQRLGLATFNKIRYLEVQKKLQGFLSFAS</sequence>
<dbReference type="OrthoDB" id="6778763at2759"/>
<comment type="caution">
    <text evidence="2">The sequence shown here is derived from an EMBL/GenBank/DDBJ whole genome shotgun (WGS) entry which is preliminary data.</text>
</comment>
<evidence type="ECO:0000313" key="2">
    <source>
        <dbReference type="EMBL" id="CAH1996222.1"/>
    </source>
</evidence>
<dbReference type="EMBL" id="CAKOFQ010007254">
    <property type="protein sequence ID" value="CAH1996222.1"/>
    <property type="molecule type" value="Genomic_DNA"/>
</dbReference>
<organism evidence="2 3">
    <name type="scientific">Acanthoscelides obtectus</name>
    <name type="common">Bean weevil</name>
    <name type="synonym">Bruchus obtectus</name>
    <dbReference type="NCBI Taxonomy" id="200917"/>
    <lineage>
        <taxon>Eukaryota</taxon>
        <taxon>Metazoa</taxon>
        <taxon>Ecdysozoa</taxon>
        <taxon>Arthropoda</taxon>
        <taxon>Hexapoda</taxon>
        <taxon>Insecta</taxon>
        <taxon>Pterygota</taxon>
        <taxon>Neoptera</taxon>
        <taxon>Endopterygota</taxon>
        <taxon>Coleoptera</taxon>
        <taxon>Polyphaga</taxon>
        <taxon>Cucujiformia</taxon>
        <taxon>Chrysomeloidea</taxon>
        <taxon>Chrysomelidae</taxon>
        <taxon>Bruchinae</taxon>
        <taxon>Bruchini</taxon>
        <taxon>Acanthoscelides</taxon>
    </lineage>
</organism>
<dbReference type="AlphaFoldDB" id="A0A9P0LP28"/>
<evidence type="ECO:0000256" key="1">
    <source>
        <dbReference type="SAM" id="MobiDB-lite"/>
    </source>
</evidence>
<feature type="region of interest" description="Disordered" evidence="1">
    <location>
        <begin position="13"/>
        <end position="47"/>
    </location>
</feature>
<accession>A0A9P0LP28</accession>
<keyword evidence="3" id="KW-1185">Reference proteome</keyword>
<protein>
    <submittedName>
        <fullName evidence="2">Uncharacterized protein</fullName>
    </submittedName>
</protein>
<evidence type="ECO:0000313" key="3">
    <source>
        <dbReference type="Proteomes" id="UP001152888"/>
    </source>
</evidence>
<reference evidence="2" key="1">
    <citation type="submission" date="2022-03" db="EMBL/GenBank/DDBJ databases">
        <authorList>
            <person name="Sayadi A."/>
        </authorList>
    </citation>
    <scope>NUCLEOTIDE SEQUENCE</scope>
</reference>
<dbReference type="Proteomes" id="UP001152888">
    <property type="component" value="Unassembled WGS sequence"/>
</dbReference>